<evidence type="ECO:0000313" key="2">
    <source>
        <dbReference type="Proteomes" id="UP000008631"/>
    </source>
</evidence>
<geneLocation type="plasmid" evidence="1 2">
    <name>pISOP01</name>
</geneLocation>
<name>E8R6U6_ISOPI</name>
<reference evidence="1 2" key="2">
    <citation type="journal article" date="2011" name="Stand. Genomic Sci.">
        <title>Complete genome sequence of Isosphaera pallida type strain (IS1B).</title>
        <authorList>
            <consortium name="US DOE Joint Genome Institute (JGI-PGF)"/>
            <person name="Goker M."/>
            <person name="Cleland D."/>
            <person name="Saunders E."/>
            <person name="Lapidus A."/>
            <person name="Nolan M."/>
            <person name="Lucas S."/>
            <person name="Hammon N."/>
            <person name="Deshpande S."/>
            <person name="Cheng J.F."/>
            <person name="Tapia R."/>
            <person name="Han C."/>
            <person name="Goodwin L."/>
            <person name="Pitluck S."/>
            <person name="Liolios K."/>
            <person name="Pagani I."/>
            <person name="Ivanova N."/>
            <person name="Mavromatis K."/>
            <person name="Pati A."/>
            <person name="Chen A."/>
            <person name="Palaniappan K."/>
            <person name="Land M."/>
            <person name="Hauser L."/>
            <person name="Chang Y.J."/>
            <person name="Jeffries C.D."/>
            <person name="Detter J.C."/>
            <person name="Beck B."/>
            <person name="Woyke T."/>
            <person name="Bristow J."/>
            <person name="Eisen J.A."/>
            <person name="Markowitz V."/>
            <person name="Hugenholtz P."/>
            <person name="Kyrpides N.C."/>
            <person name="Klenk H.P."/>
        </authorList>
    </citation>
    <scope>NUCLEOTIDE SEQUENCE [LARGE SCALE GENOMIC DNA]</scope>
    <source>
        <strain evidence="2">ATCC 43644 / DSM 9630 / IS1B</strain>
        <plasmid evidence="2">pISOP01</plasmid>
    </source>
</reference>
<protein>
    <submittedName>
        <fullName evidence="1">Uncharacterized protein</fullName>
    </submittedName>
</protein>
<reference key="1">
    <citation type="submission" date="2010-11" db="EMBL/GenBank/DDBJ databases">
        <title>The complete sequence of plasmid of Isophaera pallida ATCC 43644.</title>
        <authorList>
            <consortium name="US DOE Joint Genome Institute (JGI-PGF)"/>
            <person name="Lucas S."/>
            <person name="Copeland A."/>
            <person name="Lapidus A."/>
            <person name="Bruce D."/>
            <person name="Goodwin L."/>
            <person name="Pitluck S."/>
            <person name="Kyrpides N."/>
            <person name="Mavromatis K."/>
            <person name="Pagani I."/>
            <person name="Ivanova N."/>
            <person name="Saunders E."/>
            <person name="Brettin T."/>
            <person name="Detter J.C."/>
            <person name="Han C."/>
            <person name="Tapia R."/>
            <person name="Land M."/>
            <person name="Hauser L."/>
            <person name="Markowitz V."/>
            <person name="Cheng J.-F."/>
            <person name="Hugenholtz P."/>
            <person name="Woyke T."/>
            <person name="Wu D."/>
            <person name="Eisen J.A."/>
        </authorList>
    </citation>
    <scope>NUCLEOTIDE SEQUENCE</scope>
    <source>
        <strain>ATCC 43644</strain>
    </source>
</reference>
<dbReference type="AlphaFoldDB" id="E8R6U6"/>
<proteinExistence type="predicted"/>
<dbReference type="Proteomes" id="UP000008631">
    <property type="component" value="Plasmid pISOP01"/>
</dbReference>
<dbReference type="KEGG" id="ipa:Isop_3733"/>
<evidence type="ECO:0000313" key="1">
    <source>
        <dbReference type="EMBL" id="ADV64289.1"/>
    </source>
</evidence>
<keyword evidence="2" id="KW-1185">Reference proteome</keyword>
<keyword evidence="1" id="KW-0614">Plasmid</keyword>
<dbReference type="HOGENOM" id="CLU_2355946_0_0_0"/>
<organism evidence="1 2">
    <name type="scientific">Isosphaera pallida (strain ATCC 43644 / DSM 9630 / IS1B)</name>
    <dbReference type="NCBI Taxonomy" id="575540"/>
    <lineage>
        <taxon>Bacteria</taxon>
        <taxon>Pseudomonadati</taxon>
        <taxon>Planctomycetota</taxon>
        <taxon>Planctomycetia</taxon>
        <taxon>Isosphaerales</taxon>
        <taxon>Isosphaeraceae</taxon>
        <taxon>Isosphaera</taxon>
    </lineage>
</organism>
<accession>E8R6U6</accession>
<dbReference type="InParanoid" id="E8R6U6"/>
<sequence length="96" mass="10270">MDANQIESNMLLYHGRSSTQSNGPTVFPVLDHGIMSCCVWLTPARPTDPSGTDPLFGSHRMRVRLKGVGEGMEESLKLVRGGEEPIGEGTASTATP</sequence>
<dbReference type="EMBL" id="CP002354">
    <property type="protein sequence ID" value="ADV64289.1"/>
    <property type="molecule type" value="Genomic_DNA"/>
</dbReference>
<gene>
    <name evidence="1" type="ordered locus">Isop_3733</name>
</gene>